<dbReference type="AlphaFoldDB" id="A0A4Y2CL43"/>
<proteinExistence type="predicted"/>
<evidence type="ECO:0000313" key="2">
    <source>
        <dbReference type="EMBL" id="GBM04646.1"/>
    </source>
</evidence>
<comment type="caution">
    <text evidence="2">The sequence shown here is derived from an EMBL/GenBank/DDBJ whole genome shotgun (WGS) entry which is preliminary data.</text>
</comment>
<dbReference type="EMBL" id="BGPR01000205">
    <property type="protein sequence ID" value="GBM04646.1"/>
    <property type="molecule type" value="Genomic_DNA"/>
</dbReference>
<gene>
    <name evidence="2" type="ORF">AVEN_75599_1</name>
</gene>
<evidence type="ECO:0000256" key="1">
    <source>
        <dbReference type="SAM" id="MobiDB-lite"/>
    </source>
</evidence>
<organism evidence="2 3">
    <name type="scientific">Araneus ventricosus</name>
    <name type="common">Orbweaver spider</name>
    <name type="synonym">Epeira ventricosa</name>
    <dbReference type="NCBI Taxonomy" id="182803"/>
    <lineage>
        <taxon>Eukaryota</taxon>
        <taxon>Metazoa</taxon>
        <taxon>Ecdysozoa</taxon>
        <taxon>Arthropoda</taxon>
        <taxon>Chelicerata</taxon>
        <taxon>Arachnida</taxon>
        <taxon>Araneae</taxon>
        <taxon>Araneomorphae</taxon>
        <taxon>Entelegynae</taxon>
        <taxon>Araneoidea</taxon>
        <taxon>Araneidae</taxon>
        <taxon>Araneus</taxon>
    </lineage>
</organism>
<sequence>MIRGGGLRDKRRNTKSSEHSSLRFLRGSPEKSVTSANLTTQRTDLIRDITIPCSSVKRRADIACRMSPSPWEDQSEVNRTVTEKEEDEGKGRTSFKNESVIFGVFSQRDDVDTSTVCVSVSTGNESAGRASMGLKLLSSGSACLIELAMAIFSFHSRGRGLENPAVSVQAPGNLCEWRWKNFCWESVRFAPCVQKYMQAAGVIEI</sequence>
<feature type="region of interest" description="Disordered" evidence="1">
    <location>
        <begin position="67"/>
        <end position="92"/>
    </location>
</feature>
<keyword evidence="3" id="KW-1185">Reference proteome</keyword>
<reference evidence="2 3" key="1">
    <citation type="journal article" date="2019" name="Sci. Rep.">
        <title>Orb-weaving spider Araneus ventricosus genome elucidates the spidroin gene catalogue.</title>
        <authorList>
            <person name="Kono N."/>
            <person name="Nakamura H."/>
            <person name="Ohtoshi R."/>
            <person name="Moran D.A.P."/>
            <person name="Shinohara A."/>
            <person name="Yoshida Y."/>
            <person name="Fujiwara M."/>
            <person name="Mori M."/>
            <person name="Tomita M."/>
            <person name="Arakawa K."/>
        </authorList>
    </citation>
    <scope>NUCLEOTIDE SEQUENCE [LARGE SCALE GENOMIC DNA]</scope>
</reference>
<accession>A0A4Y2CL43</accession>
<protein>
    <submittedName>
        <fullName evidence="2">Uncharacterized protein</fullName>
    </submittedName>
</protein>
<feature type="compositionally biased region" description="Basic and acidic residues" evidence="1">
    <location>
        <begin position="81"/>
        <end position="91"/>
    </location>
</feature>
<name>A0A4Y2CL43_ARAVE</name>
<dbReference type="Proteomes" id="UP000499080">
    <property type="component" value="Unassembled WGS sequence"/>
</dbReference>
<feature type="region of interest" description="Disordered" evidence="1">
    <location>
        <begin position="1"/>
        <end position="39"/>
    </location>
</feature>
<evidence type="ECO:0000313" key="3">
    <source>
        <dbReference type="Proteomes" id="UP000499080"/>
    </source>
</evidence>